<dbReference type="PRINTS" id="PR00420">
    <property type="entry name" value="RNGMNOXGNASE"/>
</dbReference>
<organism evidence="2 3">
    <name type="scientific">Pseudomonas indica</name>
    <dbReference type="NCBI Taxonomy" id="137658"/>
    <lineage>
        <taxon>Bacteria</taxon>
        <taxon>Pseudomonadati</taxon>
        <taxon>Pseudomonadota</taxon>
        <taxon>Gammaproteobacteria</taxon>
        <taxon>Pseudomonadales</taxon>
        <taxon>Pseudomonadaceae</taxon>
        <taxon>Pseudomonas</taxon>
    </lineage>
</organism>
<dbReference type="GO" id="GO:0071949">
    <property type="term" value="F:FAD binding"/>
    <property type="evidence" value="ECO:0007669"/>
    <property type="project" value="InterPro"/>
</dbReference>
<dbReference type="PANTHER" id="PTHR43747">
    <property type="entry name" value="FAD-BINDING PROTEIN"/>
    <property type="match status" value="1"/>
</dbReference>
<dbReference type="Gene3D" id="3.30.9.100">
    <property type="match status" value="1"/>
</dbReference>
<dbReference type="STRING" id="137658.SAMN05216186_11587"/>
<dbReference type="InterPro" id="IPR050816">
    <property type="entry name" value="Flavin-dep_Halogenase_NPB"/>
</dbReference>
<reference evidence="2 3" key="1">
    <citation type="submission" date="2016-10" db="EMBL/GenBank/DDBJ databases">
        <authorList>
            <person name="de Groot N.N."/>
        </authorList>
    </citation>
    <scope>NUCLEOTIDE SEQUENCE [LARGE SCALE GENOMIC DNA]</scope>
    <source>
        <strain evidence="2 3">JCM 21544</strain>
    </source>
</reference>
<dbReference type="EMBL" id="FNFD01000015">
    <property type="protein sequence ID" value="SDL14247.1"/>
    <property type="molecule type" value="Genomic_DNA"/>
</dbReference>
<dbReference type="PANTHER" id="PTHR43747:SF1">
    <property type="entry name" value="SLR1998 PROTEIN"/>
    <property type="match status" value="1"/>
</dbReference>
<evidence type="ECO:0000259" key="1">
    <source>
        <dbReference type="Pfam" id="PF01494"/>
    </source>
</evidence>
<dbReference type="Proteomes" id="UP000198706">
    <property type="component" value="Unassembled WGS sequence"/>
</dbReference>
<dbReference type="SUPFAM" id="SSF51905">
    <property type="entry name" value="FAD/NAD(P)-binding domain"/>
    <property type="match status" value="1"/>
</dbReference>
<dbReference type="Pfam" id="PF01494">
    <property type="entry name" value="FAD_binding_3"/>
    <property type="match status" value="1"/>
</dbReference>
<evidence type="ECO:0000313" key="3">
    <source>
        <dbReference type="Proteomes" id="UP000198706"/>
    </source>
</evidence>
<keyword evidence="3" id="KW-1185">Reference proteome</keyword>
<evidence type="ECO:0000313" key="2">
    <source>
        <dbReference type="EMBL" id="SDL14247.1"/>
    </source>
</evidence>
<dbReference type="InterPro" id="IPR036188">
    <property type="entry name" value="FAD/NAD-bd_sf"/>
</dbReference>
<name>A0A1G9HMN9_9PSED</name>
<feature type="domain" description="FAD-binding" evidence="1">
    <location>
        <begin position="6"/>
        <end position="321"/>
    </location>
</feature>
<proteinExistence type="predicted"/>
<sequence>MPDSTCRVAIVGGGPAGCAAALALLQRGLDGVVLIEAGDYGRPRVGESLPPDTRELLMRLGLWEAFRQQGHDPCLGSCSAWGDDQIGYNDFISNPHGSGWHLDRQRFERWLADEAVARGARLLGGTRLNALEPTAQGYRLHLRGQAPHTLHADYLIDASGGHARAARLLGARFQELDQLICLYGFFTRPATAAANHLTLLEATEYGWWYRASLPDGQLCIALACDQPGLRELGANDWRRWLNLLADTRHAAANLEGHGFDPSRMLASPAPSCRLDRITGHRWLAVGDAASRFDPLLARGIHKALEDGLAAADVIAGWLANDDEPAQHYEEQIQQRYQEFRDMRRYLYAQERRWPESPFWQARHGLA</sequence>
<dbReference type="GO" id="GO:0003824">
    <property type="term" value="F:catalytic activity"/>
    <property type="evidence" value="ECO:0007669"/>
    <property type="project" value="UniProtKB-ARBA"/>
</dbReference>
<dbReference type="Gene3D" id="3.50.50.60">
    <property type="entry name" value="FAD/NAD(P)-binding domain"/>
    <property type="match status" value="1"/>
</dbReference>
<gene>
    <name evidence="2" type="ORF">SAMN05216186_11587</name>
</gene>
<dbReference type="InterPro" id="IPR002938">
    <property type="entry name" value="FAD-bd"/>
</dbReference>
<dbReference type="AlphaFoldDB" id="A0A1G9HMN9"/>
<accession>A0A1G9HMN9</accession>
<protein>
    <submittedName>
        <fullName evidence="2">Dehydrogenase (Flavoprotein)</fullName>
    </submittedName>
</protein>